<keyword evidence="3" id="KW-1185">Reference proteome</keyword>
<gene>
    <name evidence="2" type="ORF">ODALV1_LOCUS4476</name>
</gene>
<protein>
    <submittedName>
        <fullName evidence="2">Uncharacterized protein</fullName>
    </submittedName>
</protein>
<dbReference type="EMBL" id="CAXLJM020000013">
    <property type="protein sequence ID" value="CAL8079805.1"/>
    <property type="molecule type" value="Genomic_DNA"/>
</dbReference>
<feature type="compositionally biased region" description="Polar residues" evidence="1">
    <location>
        <begin position="81"/>
        <end position="91"/>
    </location>
</feature>
<comment type="caution">
    <text evidence="2">The sequence shown here is derived from an EMBL/GenBank/DDBJ whole genome shotgun (WGS) entry which is preliminary data.</text>
</comment>
<name>A0ABP1PW94_9HEXA</name>
<evidence type="ECO:0000313" key="2">
    <source>
        <dbReference type="EMBL" id="CAL8079805.1"/>
    </source>
</evidence>
<reference evidence="2 3" key="1">
    <citation type="submission" date="2024-08" db="EMBL/GenBank/DDBJ databases">
        <authorList>
            <person name="Cucini C."/>
            <person name="Frati F."/>
        </authorList>
    </citation>
    <scope>NUCLEOTIDE SEQUENCE [LARGE SCALE GENOMIC DNA]</scope>
</reference>
<feature type="region of interest" description="Disordered" evidence="1">
    <location>
        <begin position="80"/>
        <end position="149"/>
    </location>
</feature>
<feature type="compositionally biased region" description="Polar residues" evidence="1">
    <location>
        <begin position="111"/>
        <end position="127"/>
    </location>
</feature>
<proteinExistence type="predicted"/>
<evidence type="ECO:0000313" key="3">
    <source>
        <dbReference type="Proteomes" id="UP001642540"/>
    </source>
</evidence>
<feature type="compositionally biased region" description="Polar residues" evidence="1">
    <location>
        <begin position="135"/>
        <end position="149"/>
    </location>
</feature>
<sequence>MFCNFLNLLELIVKLQINSYPIQYGSHLNHNGINVKKITLFRGEVFLNGQGERMSALRNCRLLKDKEEYKGISVKPDETLQQRLRSRQSSDGRIILTAKRGRMGENRDTQVYKQAKQSGASNSSILDTDNDEDSSQVMEVSSDAVTTQE</sequence>
<evidence type="ECO:0000256" key="1">
    <source>
        <dbReference type="SAM" id="MobiDB-lite"/>
    </source>
</evidence>
<accession>A0ABP1PW94</accession>
<dbReference type="Proteomes" id="UP001642540">
    <property type="component" value="Unassembled WGS sequence"/>
</dbReference>
<organism evidence="2 3">
    <name type="scientific">Orchesella dallaii</name>
    <dbReference type="NCBI Taxonomy" id="48710"/>
    <lineage>
        <taxon>Eukaryota</taxon>
        <taxon>Metazoa</taxon>
        <taxon>Ecdysozoa</taxon>
        <taxon>Arthropoda</taxon>
        <taxon>Hexapoda</taxon>
        <taxon>Collembola</taxon>
        <taxon>Entomobryomorpha</taxon>
        <taxon>Entomobryoidea</taxon>
        <taxon>Orchesellidae</taxon>
        <taxon>Orchesellinae</taxon>
        <taxon>Orchesella</taxon>
    </lineage>
</organism>